<dbReference type="Proteomes" id="UP001150581">
    <property type="component" value="Unassembled WGS sequence"/>
</dbReference>
<keyword evidence="2" id="KW-1185">Reference proteome</keyword>
<keyword evidence="1" id="KW-0808">Transferase</keyword>
<name>A0ACC1I7W1_9FUNG</name>
<gene>
    <name evidence="1" type="primary">pnk1_1</name>
    <name evidence="1" type="ORF">LPJ66_007865</name>
</gene>
<comment type="caution">
    <text evidence="1">The sequence shown here is derived from an EMBL/GenBank/DDBJ whole genome shotgun (WGS) entry which is preliminary data.</text>
</comment>
<organism evidence="1 2">
    <name type="scientific">Kickxella alabastrina</name>
    <dbReference type="NCBI Taxonomy" id="61397"/>
    <lineage>
        <taxon>Eukaryota</taxon>
        <taxon>Fungi</taxon>
        <taxon>Fungi incertae sedis</taxon>
        <taxon>Zoopagomycota</taxon>
        <taxon>Kickxellomycotina</taxon>
        <taxon>Kickxellomycetes</taxon>
        <taxon>Kickxellales</taxon>
        <taxon>Kickxellaceae</taxon>
        <taxon>Kickxella</taxon>
    </lineage>
</organism>
<protein>
    <submittedName>
        <fullName evidence="1">DNA kinase/phosphatase Pnk1</fullName>
    </submittedName>
</protein>
<evidence type="ECO:0000313" key="1">
    <source>
        <dbReference type="EMBL" id="KAJ1889750.1"/>
    </source>
</evidence>
<accession>A0ACC1I7W1</accession>
<reference evidence="1" key="1">
    <citation type="submission" date="2022-07" db="EMBL/GenBank/DDBJ databases">
        <title>Phylogenomic reconstructions and comparative analyses of Kickxellomycotina fungi.</title>
        <authorList>
            <person name="Reynolds N.K."/>
            <person name="Stajich J.E."/>
            <person name="Barry K."/>
            <person name="Grigoriev I.V."/>
            <person name="Crous P."/>
            <person name="Smith M.E."/>
        </authorList>
    </citation>
    <scope>NUCLEOTIDE SEQUENCE</scope>
    <source>
        <strain evidence="1">Benny 63K</strain>
    </source>
</reference>
<evidence type="ECO:0000313" key="2">
    <source>
        <dbReference type="Proteomes" id="UP001150581"/>
    </source>
</evidence>
<proteinExistence type="predicted"/>
<keyword evidence="1" id="KW-0418">Kinase</keyword>
<dbReference type="EMBL" id="JANBPG010001480">
    <property type="protein sequence ID" value="KAJ1889750.1"/>
    <property type="molecule type" value="Genomic_DNA"/>
</dbReference>
<sequence>MTLNSFFKGKNSTGTSTSTSNNKETDAKGTSSSTVQWSNIDGTWIGTFRNPEASDKFAAFDLDKTLVNVRGTHKFPKGADDWQFFHPGVPKFVQRAHAQGYRIVILSNQLGLKQAKGESELTKAARDYRLKIQNIAMQLDTPFMLLAATTKSYMRKPSPGMWFMAEHNNGAVEVNRRASFFVGDAAGRPMGSGSRGLADFSDSDLVFAHNASVPFYTPESVFTDEICAMEQPLPLYRAQSWAIRRFHPSSLADGKKPALDALLAELRAEVEDAQTGGSGRGLLVVLVGPPASGKSTFTQRYLEPLGFERVNMDLLKTRKKCIDAVAKILDAKGFAALDNTNPDAKSRAAYLKLAEQAGAGTRAVAVVFGDGDSIREVVAHNNAFRAQVDQARWFSRGRRGDSGLRLPLLGESVPAVAVNTFFKKFALPVESEGFAKVLGCPFVPFFESADDEVLWNQYY</sequence>